<dbReference type="CDD" id="cd18018">
    <property type="entry name" value="DEXHc_RecQ4-like"/>
    <property type="match status" value="1"/>
</dbReference>
<dbReference type="InterPro" id="IPR011545">
    <property type="entry name" value="DEAD/DEAH_box_helicase_dom"/>
</dbReference>
<dbReference type="Proteomes" id="UP001150062">
    <property type="component" value="Unassembled WGS sequence"/>
</dbReference>
<feature type="compositionally biased region" description="Polar residues" evidence="10">
    <location>
        <begin position="358"/>
        <end position="373"/>
    </location>
</feature>
<comment type="subcellular location">
    <subcellularLocation>
        <location evidence="1">Nucleus</location>
    </subcellularLocation>
</comment>
<feature type="compositionally biased region" description="Basic residues" evidence="10">
    <location>
        <begin position="283"/>
        <end position="300"/>
    </location>
</feature>
<evidence type="ECO:0000313" key="13">
    <source>
        <dbReference type="EMBL" id="KAJ6254792.1"/>
    </source>
</evidence>
<feature type="compositionally biased region" description="Polar residues" evidence="10">
    <location>
        <begin position="150"/>
        <end position="160"/>
    </location>
</feature>
<keyword evidence="4" id="KW-0378">Hydrolase</keyword>
<dbReference type="Gene3D" id="3.40.50.300">
    <property type="entry name" value="P-loop containing nucleotide triphosphate hydrolases"/>
    <property type="match status" value="2"/>
</dbReference>
<evidence type="ECO:0000259" key="12">
    <source>
        <dbReference type="PROSITE" id="PS51194"/>
    </source>
</evidence>
<keyword evidence="3" id="KW-0547">Nucleotide-binding</keyword>
<keyword evidence="5 13" id="KW-0347">Helicase</keyword>
<sequence>MSQLNILRKSIKTWEQEFVQQNKRKPNKQDISNNSEIKLLYIRYAKERKQYEIKKKQLNRIKTTTCSQPTTTCSQPTTTVCSQPTTVTEPTTKSEFLSSKLTRSLSDSNFFFTKRTNRSNTSHSCLPAEFFLHRSRRLPRIDFNLDPQEELNSITTSSPFSEDDEGSFIKKKQKQAPKLETISQSRKRKESEFEDNSDSFQDTDTDTDTELESEIEQEQEQEQKVEEKQEQETKSEDSLKNQKTKTKKTEYLPNAKRRRTIQNKPKLRSSTKTIEKKQTKKYDQKKKNKEPEKPKRKKSGMKVVSRNYVRMDLRRNSRRRYKKVGGGQYGVSGSNKLFSQQKRYTENQKKWDKKKDQFSNPLSEFSSEKSNNFKGEGQEEKQAIISNLSDFELITYKPIKHNYIKYDDDNDNDGEKNQKWITDFSDLDLTQVLEEKFDHQSFRPGQEQCIRRILQGKSTLLVLPTGGGKSLCYYYPAALLPGLVIVITPLLSLMEDQVKNLPKCLPGVCINSSQTGKQQHLIINSIHEGKIKILFISPEMLLSRRFLKIKERFPPISFCCIDEAHCISEWSHNFRPSYLLVSQFLREKCDVNCFLALSATVTEPNIKSITKNLKINPTTGVIRFSPIRDNLHLSASLTSNEKRFNDLQILLSNKRFSKGSIIIYCSYKAQCDYFARSLRNHGYKSESYHSGLDHLERMRIQTEFMEEKIQIVVATIAFGLGINKRNIRTIIHISLPRSIEEYVQQIGRSGRDNKPSYCHLLLNTQDSKRLESLAHTMSVDEFQLKKFINILFEKHRKGTKRKTKRRTNLNLGNEILDDDDDDDEDADGGNGQYYSIDLKKLSKSLDVPEPLLGTILTYLQMDGIISDCFKRFRNCNVCFYTNTPKVLSQIGDRDYFNIKKSQENDLALFKLRNKNKNGNNEKENLDQINRQSTENQKKTELEFKILMKTIHKYGNNRGGSSYALDLIKIAENSNLSVDRIGDDLIFLAKLGKIKIESKDNCWFYKINKNPKNKKKIIQKFAKLVQTLENNSVDKIRKIYQLFSKVVSPSCKVLLMNDSIKNKTNKNIEQINKKINKLVTQYFQNQKQSKQSNNSNENEHNTPIKQQKLLALDRDTKWFINNWPKMGPRQISRIFHGLSSPKYPSSEWKKNKCWKKYERIKFNRVMQIVRNVKVQNN</sequence>
<evidence type="ECO:0000256" key="2">
    <source>
        <dbReference type="ARBA" id="ARBA00005446"/>
    </source>
</evidence>
<dbReference type="InterPro" id="IPR014001">
    <property type="entry name" value="Helicase_ATP-bd"/>
</dbReference>
<dbReference type="PANTHER" id="PTHR13710:SF108">
    <property type="entry name" value="ATP-DEPENDENT DNA HELICASE Q4"/>
    <property type="match status" value="1"/>
</dbReference>
<evidence type="ECO:0000256" key="6">
    <source>
        <dbReference type="ARBA" id="ARBA00022840"/>
    </source>
</evidence>
<dbReference type="InterPro" id="IPR004589">
    <property type="entry name" value="DNA_helicase_ATP-dep_RecQ"/>
</dbReference>
<evidence type="ECO:0000256" key="1">
    <source>
        <dbReference type="ARBA" id="ARBA00004123"/>
    </source>
</evidence>
<feature type="compositionally biased region" description="Basic residues" evidence="10">
    <location>
        <begin position="255"/>
        <end position="269"/>
    </location>
</feature>
<keyword evidence="7" id="KW-0539">Nucleus</keyword>
<organism evidence="13 14">
    <name type="scientific">Anaeramoeba flamelloides</name>
    <dbReference type="NCBI Taxonomy" id="1746091"/>
    <lineage>
        <taxon>Eukaryota</taxon>
        <taxon>Metamonada</taxon>
        <taxon>Anaeramoebidae</taxon>
        <taxon>Anaeramoeba</taxon>
    </lineage>
</organism>
<dbReference type="Pfam" id="PF11719">
    <property type="entry name" value="Drc1-Sld2"/>
    <property type="match status" value="1"/>
</dbReference>
<reference evidence="13" key="1">
    <citation type="submission" date="2022-08" db="EMBL/GenBank/DDBJ databases">
        <title>Novel sulfate-reducing endosymbionts in the free-living metamonad Anaeramoeba.</title>
        <authorList>
            <person name="Jerlstrom-Hultqvist J."/>
            <person name="Cepicka I."/>
            <person name="Gallot-Lavallee L."/>
            <person name="Salas-Leiva D."/>
            <person name="Curtis B.A."/>
            <person name="Zahonova K."/>
            <person name="Pipaliya S."/>
            <person name="Dacks J."/>
            <person name="Roger A.J."/>
        </authorList>
    </citation>
    <scope>NUCLEOTIDE SEQUENCE</scope>
    <source>
        <strain evidence="13">Schooner1</strain>
    </source>
</reference>
<comment type="catalytic activity">
    <reaction evidence="8">
        <text>Couples ATP hydrolysis with the unwinding of duplex DNA by translocating in the 3'-5' direction.</text>
        <dbReference type="EC" id="5.6.2.4"/>
    </reaction>
</comment>
<dbReference type="InterPro" id="IPR021110">
    <property type="entry name" value="DNA_rep_checkpnt_protein"/>
</dbReference>
<protein>
    <recommendedName>
        <fullName evidence="9">DNA 3'-5' helicase</fullName>
        <ecNumber evidence="9">5.6.2.4</ecNumber>
    </recommendedName>
</protein>
<name>A0ABQ8ZD42_9EUKA</name>
<dbReference type="EMBL" id="JAOAOG010000017">
    <property type="protein sequence ID" value="KAJ6254792.1"/>
    <property type="molecule type" value="Genomic_DNA"/>
</dbReference>
<proteinExistence type="inferred from homology"/>
<comment type="similarity">
    <text evidence="2">Belongs to the helicase family. RecQ subfamily.</text>
</comment>
<dbReference type="EC" id="5.6.2.4" evidence="9"/>
<evidence type="ECO:0000256" key="9">
    <source>
        <dbReference type="ARBA" id="ARBA00034808"/>
    </source>
</evidence>
<dbReference type="PROSITE" id="PS51192">
    <property type="entry name" value="HELICASE_ATP_BIND_1"/>
    <property type="match status" value="1"/>
</dbReference>
<feature type="region of interest" description="Disordered" evidence="10">
    <location>
        <begin position="341"/>
        <end position="378"/>
    </location>
</feature>
<feature type="compositionally biased region" description="Basic and acidic residues" evidence="10">
    <location>
        <begin position="343"/>
        <end position="357"/>
    </location>
</feature>
<dbReference type="PANTHER" id="PTHR13710">
    <property type="entry name" value="DNA HELICASE RECQ FAMILY MEMBER"/>
    <property type="match status" value="1"/>
</dbReference>
<evidence type="ECO:0000256" key="5">
    <source>
        <dbReference type="ARBA" id="ARBA00022806"/>
    </source>
</evidence>
<keyword evidence="6" id="KW-0067">ATP-binding</keyword>
<feature type="compositionally biased region" description="Acidic residues" evidence="10">
    <location>
        <begin position="192"/>
        <end position="220"/>
    </location>
</feature>
<feature type="region of interest" description="Disordered" evidence="10">
    <location>
        <begin position="149"/>
        <end position="310"/>
    </location>
</feature>
<dbReference type="CDD" id="cd22289">
    <property type="entry name" value="RecQL4_SLD2_NTD"/>
    <property type="match status" value="1"/>
</dbReference>
<evidence type="ECO:0000256" key="3">
    <source>
        <dbReference type="ARBA" id="ARBA00022741"/>
    </source>
</evidence>
<dbReference type="GO" id="GO:0004386">
    <property type="term" value="F:helicase activity"/>
    <property type="evidence" value="ECO:0007669"/>
    <property type="project" value="UniProtKB-KW"/>
</dbReference>
<dbReference type="SUPFAM" id="SSF52540">
    <property type="entry name" value="P-loop containing nucleoside triphosphate hydrolases"/>
    <property type="match status" value="1"/>
</dbReference>
<accession>A0ABQ8ZD42</accession>
<dbReference type="Pfam" id="PF00270">
    <property type="entry name" value="DEAD"/>
    <property type="match status" value="1"/>
</dbReference>
<evidence type="ECO:0000259" key="11">
    <source>
        <dbReference type="PROSITE" id="PS51192"/>
    </source>
</evidence>
<evidence type="ECO:0000256" key="10">
    <source>
        <dbReference type="SAM" id="MobiDB-lite"/>
    </source>
</evidence>
<dbReference type="Pfam" id="PF00271">
    <property type="entry name" value="Helicase_C"/>
    <property type="match status" value="1"/>
</dbReference>
<gene>
    <name evidence="13" type="ORF">M0813_12103</name>
</gene>
<feature type="compositionally biased region" description="Basic and acidic residues" evidence="10">
    <location>
        <begin position="273"/>
        <end position="282"/>
    </location>
</feature>
<evidence type="ECO:0000256" key="7">
    <source>
        <dbReference type="ARBA" id="ARBA00023242"/>
    </source>
</evidence>
<evidence type="ECO:0000313" key="14">
    <source>
        <dbReference type="Proteomes" id="UP001150062"/>
    </source>
</evidence>
<comment type="caution">
    <text evidence="13">The sequence shown here is derived from an EMBL/GenBank/DDBJ whole genome shotgun (WGS) entry which is preliminary data.</text>
</comment>
<dbReference type="InterPro" id="IPR001650">
    <property type="entry name" value="Helicase_C-like"/>
</dbReference>
<feature type="compositionally biased region" description="Basic and acidic residues" evidence="10">
    <location>
        <begin position="221"/>
        <end position="240"/>
    </location>
</feature>
<evidence type="ECO:0000256" key="8">
    <source>
        <dbReference type="ARBA" id="ARBA00034617"/>
    </source>
</evidence>
<dbReference type="SMART" id="SM00487">
    <property type="entry name" value="DEXDc"/>
    <property type="match status" value="1"/>
</dbReference>
<dbReference type="InterPro" id="IPR027417">
    <property type="entry name" value="P-loop_NTPase"/>
</dbReference>
<dbReference type="SMART" id="SM00490">
    <property type="entry name" value="HELICc"/>
    <property type="match status" value="1"/>
</dbReference>
<dbReference type="PROSITE" id="PS51194">
    <property type="entry name" value="HELICASE_CTER"/>
    <property type="match status" value="1"/>
</dbReference>
<keyword evidence="14" id="KW-1185">Reference proteome</keyword>
<dbReference type="NCBIfam" id="TIGR00614">
    <property type="entry name" value="recQ_fam"/>
    <property type="match status" value="1"/>
</dbReference>
<evidence type="ECO:0000256" key="4">
    <source>
        <dbReference type="ARBA" id="ARBA00022801"/>
    </source>
</evidence>
<dbReference type="Gene3D" id="1.10.10.1460">
    <property type="match status" value="1"/>
</dbReference>
<feature type="domain" description="Helicase C-terminal" evidence="12">
    <location>
        <begin position="646"/>
        <end position="792"/>
    </location>
</feature>
<feature type="domain" description="Helicase ATP-binding" evidence="11">
    <location>
        <begin position="450"/>
        <end position="619"/>
    </location>
</feature>